<organism evidence="1 2">
    <name type="scientific">Mycoplasmopsis arginini</name>
    <name type="common">Mycoplasma arginini</name>
    <dbReference type="NCBI Taxonomy" id="2094"/>
    <lineage>
        <taxon>Bacteria</taxon>
        <taxon>Bacillati</taxon>
        <taxon>Mycoplasmatota</taxon>
        <taxon>Mycoplasmoidales</taxon>
        <taxon>Metamycoplasmataceae</taxon>
        <taxon>Mycoplasmopsis</taxon>
    </lineage>
</organism>
<dbReference type="Proteomes" id="UP001162175">
    <property type="component" value="Unassembled WGS sequence"/>
</dbReference>
<dbReference type="EMBL" id="JAPFAR010000137">
    <property type="protein sequence ID" value="MDI3349801.1"/>
    <property type="molecule type" value="Genomic_DNA"/>
</dbReference>
<proteinExistence type="predicted"/>
<comment type="caution">
    <text evidence="1">The sequence shown here is derived from an EMBL/GenBank/DDBJ whole genome shotgun (WGS) entry which is preliminary data.</text>
</comment>
<sequence length="147" mass="16969">MKFTPTSETARQEVLEYSLKELTDQQLKEELSRRGFFTDNLWSVHDVKGIFNVTDDEAQEVLEKSLTNDATMEQIWQSISIFGDMEGHRRVDEFQVGDFVLVPDPNDSDIHNHEFLGVIKLIKGEYATVEDGDGDCFDIELDRLEHE</sequence>
<accession>A0AA43QYT8</accession>
<dbReference type="AlphaFoldDB" id="A0AA43QYT8"/>
<protein>
    <submittedName>
        <fullName evidence="1">Uncharacterized protein</fullName>
    </submittedName>
</protein>
<gene>
    <name evidence="1" type="ORF">DCBHLPFO_00645</name>
</gene>
<reference evidence="1" key="1">
    <citation type="submission" date="2022-11" db="EMBL/GenBank/DDBJ databases">
        <title>Draft genome of Mycoplasma arginini isolated from fly.</title>
        <authorList>
            <person name="Severgnini M."/>
            <person name="Gioia G."/>
            <person name="Cremonesi P."/>
            <person name="Moroni P."/>
            <person name="Addis M.F."/>
            <person name="Castiglioni B."/>
        </authorList>
    </citation>
    <scope>NUCLEOTIDE SEQUENCE</scope>
    <source>
        <strain evidence="1">QMP CG1-1632</strain>
    </source>
</reference>
<evidence type="ECO:0000313" key="1">
    <source>
        <dbReference type="EMBL" id="MDI3349801.1"/>
    </source>
</evidence>
<name>A0AA43QYT8_MYCAR</name>
<evidence type="ECO:0000313" key="2">
    <source>
        <dbReference type="Proteomes" id="UP001162175"/>
    </source>
</evidence>